<sequence>MVQLSDNEYGKKGEMPADDTHRTIQFDEPKKNPP</sequence>
<dbReference type="EMBL" id="LT629760">
    <property type="protein sequence ID" value="SDS46666.1"/>
    <property type="molecule type" value="Genomic_DNA"/>
</dbReference>
<evidence type="ECO:0000256" key="1">
    <source>
        <dbReference type="SAM" id="MobiDB-lite"/>
    </source>
</evidence>
<dbReference type="Proteomes" id="UP000183126">
    <property type="component" value="Chromosome I"/>
</dbReference>
<evidence type="ECO:0000313" key="2">
    <source>
        <dbReference type="EMBL" id="SDS46666.1"/>
    </source>
</evidence>
<proteinExistence type="predicted"/>
<feature type="region of interest" description="Disordered" evidence="1">
    <location>
        <begin position="1"/>
        <end position="34"/>
    </location>
</feature>
<accession>A0ABY0UCV4</accession>
<reference evidence="2 3" key="1">
    <citation type="submission" date="2016-10" db="EMBL/GenBank/DDBJ databases">
        <authorList>
            <person name="Varghese N."/>
            <person name="Submissions S."/>
        </authorList>
    </citation>
    <scope>NUCLEOTIDE SEQUENCE [LARGE SCALE GENOMIC DNA]</scope>
    <source>
        <strain evidence="2 3">BS3111</strain>
    </source>
</reference>
<feature type="compositionally biased region" description="Basic and acidic residues" evidence="1">
    <location>
        <begin position="8"/>
        <end position="34"/>
    </location>
</feature>
<name>A0ABY0UCV4_9PSED</name>
<gene>
    <name evidence="2" type="ORF">SAMN04490205_2587</name>
</gene>
<protein>
    <submittedName>
        <fullName evidence="2">Uncharacterized protein</fullName>
    </submittedName>
</protein>
<keyword evidence="3" id="KW-1185">Reference proteome</keyword>
<evidence type="ECO:0000313" key="3">
    <source>
        <dbReference type="Proteomes" id="UP000183126"/>
    </source>
</evidence>
<organism evidence="2 3">
    <name type="scientific">Pseudomonas trivialis</name>
    <dbReference type="NCBI Taxonomy" id="200450"/>
    <lineage>
        <taxon>Bacteria</taxon>
        <taxon>Pseudomonadati</taxon>
        <taxon>Pseudomonadota</taxon>
        <taxon>Gammaproteobacteria</taxon>
        <taxon>Pseudomonadales</taxon>
        <taxon>Pseudomonadaceae</taxon>
        <taxon>Pseudomonas</taxon>
    </lineage>
</organism>